<dbReference type="NCBIfam" id="TIGR00281">
    <property type="entry name" value="SMC-Scp complex subunit ScpB"/>
    <property type="match status" value="1"/>
</dbReference>
<evidence type="ECO:0000256" key="2">
    <source>
        <dbReference type="ARBA" id="ARBA00022618"/>
    </source>
</evidence>
<keyword evidence="2" id="KW-0132">Cell division</keyword>
<dbReference type="Gene3D" id="1.10.10.10">
    <property type="entry name" value="Winged helix-like DNA-binding domain superfamily/Winged helix DNA-binding domain"/>
    <property type="match status" value="2"/>
</dbReference>
<keyword evidence="3" id="KW-0159">Chromosome partition</keyword>
<gene>
    <name evidence="5" type="primary">scpB</name>
    <name evidence="5" type="ORF">KUV50_07265</name>
</gene>
<dbReference type="PIRSF" id="PIRSF019345">
    <property type="entry name" value="ScpB"/>
    <property type="match status" value="1"/>
</dbReference>
<protein>
    <submittedName>
        <fullName evidence="5">SMC-Scp complex subunit ScpB</fullName>
    </submittedName>
</protein>
<evidence type="ECO:0000256" key="1">
    <source>
        <dbReference type="ARBA" id="ARBA00022490"/>
    </source>
</evidence>
<dbReference type="InterPro" id="IPR036390">
    <property type="entry name" value="WH_DNA-bd_sf"/>
</dbReference>
<evidence type="ECO:0000256" key="3">
    <source>
        <dbReference type="ARBA" id="ARBA00022829"/>
    </source>
</evidence>
<proteinExistence type="predicted"/>
<evidence type="ECO:0000256" key="4">
    <source>
        <dbReference type="ARBA" id="ARBA00023306"/>
    </source>
</evidence>
<dbReference type="PANTHER" id="PTHR34298">
    <property type="entry name" value="SEGREGATION AND CONDENSATION PROTEIN B"/>
    <property type="match status" value="1"/>
</dbReference>
<dbReference type="GO" id="GO:0051301">
    <property type="term" value="P:cell division"/>
    <property type="evidence" value="ECO:0007669"/>
    <property type="project" value="UniProtKB-KW"/>
</dbReference>
<comment type="caution">
    <text evidence="5">The sequence shown here is derived from an EMBL/GenBank/DDBJ whole genome shotgun (WGS) entry which is preliminary data.</text>
</comment>
<evidence type="ECO:0000313" key="6">
    <source>
        <dbReference type="Proteomes" id="UP000753961"/>
    </source>
</evidence>
<keyword evidence="4" id="KW-0131">Cell cycle</keyword>
<dbReference type="Pfam" id="PF04079">
    <property type="entry name" value="SMC_ScpB"/>
    <property type="match status" value="1"/>
</dbReference>
<accession>A0A953HLM1</accession>
<evidence type="ECO:0000313" key="5">
    <source>
        <dbReference type="EMBL" id="MBY5957922.1"/>
    </source>
</evidence>
<dbReference type="InterPro" id="IPR036388">
    <property type="entry name" value="WH-like_DNA-bd_sf"/>
</dbReference>
<name>A0A953HLM1_9BACT</name>
<dbReference type="InterPro" id="IPR005234">
    <property type="entry name" value="ScpB_csome_segregation"/>
</dbReference>
<dbReference type="AlphaFoldDB" id="A0A953HLM1"/>
<reference evidence="5" key="1">
    <citation type="submission" date="2021-06" db="EMBL/GenBank/DDBJ databases">
        <title>44 bacteria genomes isolated from Dapeng, Shenzhen.</title>
        <authorList>
            <person name="Zheng W."/>
            <person name="Yu S."/>
            <person name="Huang Y."/>
        </authorList>
    </citation>
    <scope>NUCLEOTIDE SEQUENCE</scope>
    <source>
        <strain evidence="5">DP5N28-2</strain>
    </source>
</reference>
<keyword evidence="1" id="KW-0963">Cytoplasm</keyword>
<dbReference type="GO" id="GO:0051304">
    <property type="term" value="P:chromosome separation"/>
    <property type="evidence" value="ECO:0007669"/>
    <property type="project" value="InterPro"/>
</dbReference>
<organism evidence="5 6">
    <name type="scientific">Membranihabitans marinus</name>
    <dbReference type="NCBI Taxonomy" id="1227546"/>
    <lineage>
        <taxon>Bacteria</taxon>
        <taxon>Pseudomonadati</taxon>
        <taxon>Bacteroidota</taxon>
        <taxon>Saprospiria</taxon>
        <taxon>Saprospirales</taxon>
        <taxon>Saprospiraceae</taxon>
        <taxon>Membranihabitans</taxon>
    </lineage>
</organism>
<dbReference type="EMBL" id="JAHVHU010000006">
    <property type="protein sequence ID" value="MBY5957922.1"/>
    <property type="molecule type" value="Genomic_DNA"/>
</dbReference>
<dbReference type="SUPFAM" id="SSF46785">
    <property type="entry name" value="Winged helix' DNA-binding domain"/>
    <property type="match status" value="2"/>
</dbReference>
<sequence length="200" mass="22687">MKNKHLKQHIEALIFIANPSITLLEIMECLNEKFNTTFDERTIADLVDQLMDHYAGEDSSFEILEMNGGFRFMTKPAYEDTLTTYLKQVQNNKLSRTAMETLSIIAYKQPVTKAVIEQIRGVNCDYSIQKLLEKDLVTIMGRGETIGKPLLYGTSDKFMDYFGLNSIKDLPVLKDFEDKKQVIGDKSAVAGEALKNTSEN</sequence>
<dbReference type="Proteomes" id="UP000753961">
    <property type="component" value="Unassembled WGS sequence"/>
</dbReference>
<keyword evidence="6" id="KW-1185">Reference proteome</keyword>
<dbReference type="PANTHER" id="PTHR34298:SF2">
    <property type="entry name" value="SEGREGATION AND CONDENSATION PROTEIN B"/>
    <property type="match status" value="1"/>
</dbReference>